<accession>A0A4C1VN21</accession>
<dbReference type="Proteomes" id="UP000299102">
    <property type="component" value="Unassembled WGS sequence"/>
</dbReference>
<comment type="caution">
    <text evidence="1">The sequence shown here is derived from an EMBL/GenBank/DDBJ whole genome shotgun (WGS) entry which is preliminary data.</text>
</comment>
<proteinExistence type="predicted"/>
<evidence type="ECO:0000313" key="2">
    <source>
        <dbReference type="Proteomes" id="UP000299102"/>
    </source>
</evidence>
<protein>
    <submittedName>
        <fullName evidence="1">Uncharacterized protein</fullName>
    </submittedName>
</protein>
<name>A0A4C1VN21_EUMVA</name>
<dbReference type="EMBL" id="BGZK01000361">
    <property type="protein sequence ID" value="GBP39165.1"/>
    <property type="molecule type" value="Genomic_DNA"/>
</dbReference>
<dbReference type="AlphaFoldDB" id="A0A4C1VN21"/>
<reference evidence="1 2" key="1">
    <citation type="journal article" date="2019" name="Commun. Biol.">
        <title>The bagworm genome reveals a unique fibroin gene that provides high tensile strength.</title>
        <authorList>
            <person name="Kono N."/>
            <person name="Nakamura H."/>
            <person name="Ohtoshi R."/>
            <person name="Tomita M."/>
            <person name="Numata K."/>
            <person name="Arakawa K."/>
        </authorList>
    </citation>
    <scope>NUCLEOTIDE SEQUENCE [LARGE SCALE GENOMIC DNA]</scope>
</reference>
<organism evidence="1 2">
    <name type="scientific">Eumeta variegata</name>
    <name type="common">Bagworm moth</name>
    <name type="synonym">Eumeta japonica</name>
    <dbReference type="NCBI Taxonomy" id="151549"/>
    <lineage>
        <taxon>Eukaryota</taxon>
        <taxon>Metazoa</taxon>
        <taxon>Ecdysozoa</taxon>
        <taxon>Arthropoda</taxon>
        <taxon>Hexapoda</taxon>
        <taxon>Insecta</taxon>
        <taxon>Pterygota</taxon>
        <taxon>Neoptera</taxon>
        <taxon>Endopterygota</taxon>
        <taxon>Lepidoptera</taxon>
        <taxon>Glossata</taxon>
        <taxon>Ditrysia</taxon>
        <taxon>Tineoidea</taxon>
        <taxon>Psychidae</taxon>
        <taxon>Oiketicinae</taxon>
        <taxon>Eumeta</taxon>
    </lineage>
</organism>
<keyword evidence="2" id="KW-1185">Reference proteome</keyword>
<evidence type="ECO:0000313" key="1">
    <source>
        <dbReference type="EMBL" id="GBP39165.1"/>
    </source>
</evidence>
<sequence>MLFILISLQEFYDPGRSLPLVAPAPAAKSSRVDVRAPDANSETKFSQIRQINDLSFILIVGESATIATPAGRLRHPARAQSGHDVNLE</sequence>
<gene>
    <name evidence="1" type="ORF">EVAR_26951_1</name>
</gene>